<dbReference type="SUPFAM" id="SSF51215">
    <property type="entry name" value="Regulatory protein AraC"/>
    <property type="match status" value="1"/>
</dbReference>
<dbReference type="PROSITE" id="PS01124">
    <property type="entry name" value="HTH_ARAC_FAMILY_2"/>
    <property type="match status" value="1"/>
</dbReference>
<keyword evidence="1" id="KW-0805">Transcription regulation</keyword>
<dbReference type="PANTHER" id="PTHR43280:SF32">
    <property type="entry name" value="TRANSCRIPTIONAL REGULATORY PROTEIN"/>
    <property type="match status" value="1"/>
</dbReference>
<gene>
    <name evidence="5" type="ORF">HPE56_01045</name>
</gene>
<dbReference type="Proteomes" id="UP001166021">
    <property type="component" value="Unassembled WGS sequence"/>
</dbReference>
<dbReference type="PANTHER" id="PTHR43280">
    <property type="entry name" value="ARAC-FAMILY TRANSCRIPTIONAL REGULATOR"/>
    <property type="match status" value="1"/>
</dbReference>
<sequence length="296" mass="34726">MPLIPILNIEQFENEESLNDFYSNRLGPHLSKNKDLVYVPHRHDFFLCVVFSKGTGSHEIDFVTYPVLSGSVFFLKPGQTHSWKFEHDPEGYIFFHTQDFFEFTFSNAKLIQFPFYYSYENPPNLQLSTDTLEPVISRFKEINDEYHKMDPFKQQKLSSLIHLTYIDLTRLYATSESQGTEVSSTYLNALRHLEILVQEFYRTEKSPAFYAEKLNITTKHLNRITKSTLSKTSSELITERVLLEAKRLLVHSESPLAAIAEILGYDDYAYFSRIFKLKTKSTPSEFRNHYRSMRSF</sequence>
<evidence type="ECO:0000259" key="4">
    <source>
        <dbReference type="PROSITE" id="PS01124"/>
    </source>
</evidence>
<proteinExistence type="predicted"/>
<keyword evidence="2" id="KW-0238">DNA-binding</keyword>
<dbReference type="SUPFAM" id="SSF46689">
    <property type="entry name" value="Homeodomain-like"/>
    <property type="match status" value="1"/>
</dbReference>
<name>A0ABR7UW61_9FLAO</name>
<keyword evidence="3" id="KW-0804">Transcription</keyword>
<dbReference type="InterPro" id="IPR018060">
    <property type="entry name" value="HTH_AraC"/>
</dbReference>
<dbReference type="Pfam" id="PF02311">
    <property type="entry name" value="AraC_binding"/>
    <property type="match status" value="1"/>
</dbReference>
<dbReference type="InterPro" id="IPR009057">
    <property type="entry name" value="Homeodomain-like_sf"/>
</dbReference>
<accession>A0ABR7UW61</accession>
<dbReference type="InterPro" id="IPR014710">
    <property type="entry name" value="RmlC-like_jellyroll"/>
</dbReference>
<comment type="caution">
    <text evidence="5">The sequence shown here is derived from an EMBL/GenBank/DDBJ whole genome shotgun (WGS) entry which is preliminary data.</text>
</comment>
<keyword evidence="6" id="KW-1185">Reference proteome</keyword>
<evidence type="ECO:0000256" key="3">
    <source>
        <dbReference type="ARBA" id="ARBA00023163"/>
    </source>
</evidence>
<dbReference type="EMBL" id="JABTCF010000001">
    <property type="protein sequence ID" value="MBD0776362.1"/>
    <property type="molecule type" value="Genomic_DNA"/>
</dbReference>
<reference evidence="5" key="1">
    <citation type="submission" date="2020-05" db="EMBL/GenBank/DDBJ databases">
        <title>The draft genome sequence of Maribacter sp. ANRC-HE7.</title>
        <authorList>
            <person name="Mu L."/>
        </authorList>
    </citation>
    <scope>NUCLEOTIDE SEQUENCE</scope>
    <source>
        <strain evidence="5">ANRC-HE7</strain>
    </source>
</reference>
<dbReference type="Pfam" id="PF12833">
    <property type="entry name" value="HTH_18"/>
    <property type="match status" value="1"/>
</dbReference>
<evidence type="ECO:0000313" key="5">
    <source>
        <dbReference type="EMBL" id="MBD0776362.1"/>
    </source>
</evidence>
<evidence type="ECO:0000313" key="6">
    <source>
        <dbReference type="Proteomes" id="UP001166021"/>
    </source>
</evidence>
<organism evidence="5 6">
    <name type="scientific">Maribacter aquimaris</name>
    <dbReference type="NCBI Taxonomy" id="2737171"/>
    <lineage>
        <taxon>Bacteria</taxon>
        <taxon>Pseudomonadati</taxon>
        <taxon>Bacteroidota</taxon>
        <taxon>Flavobacteriia</taxon>
        <taxon>Flavobacteriales</taxon>
        <taxon>Flavobacteriaceae</taxon>
        <taxon>Maribacter</taxon>
    </lineage>
</organism>
<feature type="domain" description="HTH araC/xylS-type" evidence="4">
    <location>
        <begin position="191"/>
        <end position="289"/>
    </location>
</feature>
<evidence type="ECO:0000256" key="2">
    <source>
        <dbReference type="ARBA" id="ARBA00023125"/>
    </source>
</evidence>
<dbReference type="InterPro" id="IPR003313">
    <property type="entry name" value="AraC-bd"/>
</dbReference>
<dbReference type="InterPro" id="IPR037923">
    <property type="entry name" value="HTH-like"/>
</dbReference>
<protein>
    <submittedName>
        <fullName evidence="5">Helix-turn-helix domain-containing protein</fullName>
    </submittedName>
</protein>
<dbReference type="SMART" id="SM00342">
    <property type="entry name" value="HTH_ARAC"/>
    <property type="match status" value="1"/>
</dbReference>
<evidence type="ECO:0000256" key="1">
    <source>
        <dbReference type="ARBA" id="ARBA00023015"/>
    </source>
</evidence>
<dbReference type="Gene3D" id="2.60.120.10">
    <property type="entry name" value="Jelly Rolls"/>
    <property type="match status" value="1"/>
</dbReference>
<dbReference type="RefSeq" id="WP_188241913.1">
    <property type="nucleotide sequence ID" value="NZ_JABTCF010000001.1"/>
</dbReference>
<dbReference type="Gene3D" id="1.10.10.60">
    <property type="entry name" value="Homeodomain-like"/>
    <property type="match status" value="1"/>
</dbReference>